<name>A0AAV9IN61_9RHOD</name>
<protein>
    <recommendedName>
        <fullName evidence="3">Proteasome assembly chaperone 1</fullName>
    </recommendedName>
</protein>
<sequence>MNRYVELVDPWDRPSRAVWEEDLEDVDYSTQYTLVKNNDVVESIPITHVVVATSSLTCGVVQAILDHQSNERTLWASLFQDNRKVFTLYTCPLEGVGTVLFGLGNDLRWSSSGVGSTSIGDDLHSIARLLVDSITVDRWIILDSMASYLMEKQLGAQGDDESVLVRYCLSSELLQVPSFRALLPHILKAPAALTGLSAALMTSLEIGKRPSCTIIVSENQLDDARPFAYALLVTLQNVLGWKSSVERFILPQLNNSFRMKRDSLYL</sequence>
<organism evidence="1 2">
    <name type="scientific">Galdieria yellowstonensis</name>
    <dbReference type="NCBI Taxonomy" id="3028027"/>
    <lineage>
        <taxon>Eukaryota</taxon>
        <taxon>Rhodophyta</taxon>
        <taxon>Bangiophyceae</taxon>
        <taxon>Galdieriales</taxon>
        <taxon>Galdieriaceae</taxon>
        <taxon>Galdieria</taxon>
    </lineage>
</organism>
<evidence type="ECO:0008006" key="3">
    <source>
        <dbReference type="Google" id="ProtNLM"/>
    </source>
</evidence>
<gene>
    <name evidence="1" type="ORF">GAYE_SCF67G6904</name>
</gene>
<evidence type="ECO:0000313" key="2">
    <source>
        <dbReference type="Proteomes" id="UP001300502"/>
    </source>
</evidence>
<evidence type="ECO:0000313" key="1">
    <source>
        <dbReference type="EMBL" id="KAK4528955.1"/>
    </source>
</evidence>
<reference evidence="1 2" key="1">
    <citation type="submission" date="2022-07" db="EMBL/GenBank/DDBJ databases">
        <title>Genome-wide signatures of adaptation to extreme environments.</title>
        <authorList>
            <person name="Cho C.H."/>
            <person name="Yoon H.S."/>
        </authorList>
    </citation>
    <scope>NUCLEOTIDE SEQUENCE [LARGE SCALE GENOMIC DNA]</scope>
    <source>
        <strain evidence="1 2">108.79 E11</strain>
    </source>
</reference>
<accession>A0AAV9IN61</accession>
<keyword evidence="2" id="KW-1185">Reference proteome</keyword>
<dbReference type="Proteomes" id="UP001300502">
    <property type="component" value="Unassembled WGS sequence"/>
</dbReference>
<comment type="caution">
    <text evidence="1">The sequence shown here is derived from an EMBL/GenBank/DDBJ whole genome shotgun (WGS) entry which is preliminary data.</text>
</comment>
<dbReference type="EMBL" id="JANCYU010000072">
    <property type="protein sequence ID" value="KAK4528955.1"/>
    <property type="molecule type" value="Genomic_DNA"/>
</dbReference>
<dbReference type="AlphaFoldDB" id="A0AAV9IN61"/>
<proteinExistence type="predicted"/>